<dbReference type="InterPro" id="IPR036390">
    <property type="entry name" value="WH_DNA-bd_sf"/>
</dbReference>
<name>A0A9N8EEK3_9STRA</name>
<dbReference type="InterPro" id="IPR000232">
    <property type="entry name" value="HSF_DNA-bd"/>
</dbReference>
<dbReference type="PRINTS" id="PR00056">
    <property type="entry name" value="HSFDOMAIN"/>
</dbReference>
<dbReference type="InterPro" id="IPR036388">
    <property type="entry name" value="WH-like_DNA-bd_sf"/>
</dbReference>
<evidence type="ECO:0000256" key="3">
    <source>
        <dbReference type="ARBA" id="ARBA00023242"/>
    </source>
</evidence>
<evidence type="ECO:0000313" key="7">
    <source>
        <dbReference type="EMBL" id="CAB9520027.1"/>
    </source>
</evidence>
<dbReference type="FunFam" id="1.10.10.10:FF:000479">
    <property type="entry name" value="Predicted protein"/>
    <property type="match status" value="1"/>
</dbReference>
<dbReference type="AlphaFoldDB" id="A0A9N8EEK3"/>
<dbReference type="SUPFAM" id="SSF46785">
    <property type="entry name" value="Winged helix' DNA-binding domain"/>
    <property type="match status" value="1"/>
</dbReference>
<gene>
    <name evidence="7" type="ORF">SEMRO_1068_G237480.1</name>
</gene>
<dbReference type="PANTHER" id="PTHR10015:SF206">
    <property type="entry name" value="HSF-TYPE DNA-BINDING DOMAIN-CONTAINING PROTEIN"/>
    <property type="match status" value="1"/>
</dbReference>
<protein>
    <submittedName>
        <fullName evidence="7">Stress transcription factor B-2b</fullName>
    </submittedName>
</protein>
<organism evidence="7 8">
    <name type="scientific">Seminavis robusta</name>
    <dbReference type="NCBI Taxonomy" id="568900"/>
    <lineage>
        <taxon>Eukaryota</taxon>
        <taxon>Sar</taxon>
        <taxon>Stramenopiles</taxon>
        <taxon>Ochrophyta</taxon>
        <taxon>Bacillariophyta</taxon>
        <taxon>Bacillariophyceae</taxon>
        <taxon>Bacillariophycidae</taxon>
        <taxon>Naviculales</taxon>
        <taxon>Naviculaceae</taxon>
        <taxon>Seminavis</taxon>
    </lineage>
</organism>
<feature type="region of interest" description="Disordered" evidence="5">
    <location>
        <begin position="74"/>
        <end position="103"/>
    </location>
</feature>
<dbReference type="Gene3D" id="1.10.10.10">
    <property type="entry name" value="Winged helix-like DNA-binding domain superfamily/Winged helix DNA-binding domain"/>
    <property type="match status" value="1"/>
</dbReference>
<dbReference type="GO" id="GO:0003700">
    <property type="term" value="F:DNA-binding transcription factor activity"/>
    <property type="evidence" value="ECO:0007669"/>
    <property type="project" value="InterPro"/>
</dbReference>
<dbReference type="Proteomes" id="UP001153069">
    <property type="component" value="Unassembled WGS sequence"/>
</dbReference>
<evidence type="ECO:0000256" key="2">
    <source>
        <dbReference type="ARBA" id="ARBA00023125"/>
    </source>
</evidence>
<evidence type="ECO:0000313" key="8">
    <source>
        <dbReference type="Proteomes" id="UP001153069"/>
    </source>
</evidence>
<comment type="similarity">
    <text evidence="4">Belongs to the HSF family.</text>
</comment>
<comment type="caution">
    <text evidence="7">The sequence shown here is derived from an EMBL/GenBank/DDBJ whole genome shotgun (WGS) entry which is preliminary data.</text>
</comment>
<reference evidence="7" key="1">
    <citation type="submission" date="2020-06" db="EMBL/GenBank/DDBJ databases">
        <authorList>
            <consortium name="Plant Systems Biology data submission"/>
        </authorList>
    </citation>
    <scope>NUCLEOTIDE SEQUENCE</scope>
    <source>
        <strain evidence="7">D6</strain>
    </source>
</reference>
<evidence type="ECO:0000256" key="4">
    <source>
        <dbReference type="RuleBase" id="RU004020"/>
    </source>
</evidence>
<keyword evidence="3" id="KW-0539">Nucleus</keyword>
<dbReference type="GO" id="GO:0043565">
    <property type="term" value="F:sequence-specific DNA binding"/>
    <property type="evidence" value="ECO:0007669"/>
    <property type="project" value="InterPro"/>
</dbReference>
<feature type="compositionally biased region" description="Basic residues" evidence="5">
    <location>
        <begin position="82"/>
        <end position="91"/>
    </location>
</feature>
<dbReference type="SMART" id="SM00415">
    <property type="entry name" value="HSF"/>
    <property type="match status" value="1"/>
</dbReference>
<evidence type="ECO:0000259" key="6">
    <source>
        <dbReference type="SMART" id="SM00415"/>
    </source>
</evidence>
<dbReference type="Pfam" id="PF00447">
    <property type="entry name" value="HSF_DNA-bind"/>
    <property type="match status" value="1"/>
</dbReference>
<proteinExistence type="inferred from homology"/>
<feature type="domain" description="HSF-type DNA-binding" evidence="6">
    <location>
        <begin position="131"/>
        <end position="229"/>
    </location>
</feature>
<keyword evidence="2" id="KW-0238">DNA-binding</keyword>
<keyword evidence="8" id="KW-1185">Reference proteome</keyword>
<dbReference type="EMBL" id="CAICTM010001066">
    <property type="protein sequence ID" value="CAB9520027.1"/>
    <property type="molecule type" value="Genomic_DNA"/>
</dbReference>
<dbReference type="GO" id="GO:0005634">
    <property type="term" value="C:nucleus"/>
    <property type="evidence" value="ECO:0007669"/>
    <property type="project" value="UniProtKB-SubCell"/>
</dbReference>
<comment type="subcellular location">
    <subcellularLocation>
        <location evidence="1">Nucleus</location>
    </subcellularLocation>
</comment>
<evidence type="ECO:0000256" key="1">
    <source>
        <dbReference type="ARBA" id="ARBA00004123"/>
    </source>
</evidence>
<dbReference type="OrthoDB" id="60033at2759"/>
<dbReference type="PANTHER" id="PTHR10015">
    <property type="entry name" value="HEAT SHOCK TRANSCRIPTION FACTOR"/>
    <property type="match status" value="1"/>
</dbReference>
<evidence type="ECO:0000256" key="5">
    <source>
        <dbReference type="SAM" id="MobiDB-lite"/>
    </source>
</evidence>
<accession>A0A9N8EEK3</accession>
<sequence>MCVTNTTSRRPPAIALAPEMVANSSSMLSQRLFGNLFPTVETGANAACAPPAIQAEQPVNNYACNYFNNTSVTIEPKEEKPRPKRRRKPQKPGKTAKQNDRHFVVHNYHDHANEPDENDDEEEPHRRRGGVSIAFPLKLHAVLDQVEADGLGHVISWQPHGRSFVVHKPKEFVDHVMPKYFRQTKLTSFQRQLNLYGFSRLTRGGDAGGYYHELFLRGKQYLCKKMIRTKVKGTKFKAASSPDSEPDFYKMPPVVVTPPHSIDEEYSYASSSQQEQLPYAMAPVAAAPVQAYDPLPVSFSNMVAQAPVADTRVVYEAAPASIPYAAMPESIHSVPERNYADQVLDEAVDELFLQEALMENESSIAPWDASSFGDDASLQDEQLGMLLEQLLEE</sequence>